<dbReference type="Gene3D" id="3.40.50.2300">
    <property type="match status" value="2"/>
</dbReference>
<name>A0A1I8PZ67_STOCA</name>
<dbReference type="GO" id="GO:0016020">
    <property type="term" value="C:membrane"/>
    <property type="evidence" value="ECO:0007669"/>
    <property type="project" value="UniProtKB-SubCell"/>
</dbReference>
<evidence type="ECO:0000256" key="3">
    <source>
        <dbReference type="ARBA" id="ARBA00022989"/>
    </source>
</evidence>
<comment type="subcellular location">
    <subcellularLocation>
        <location evidence="1">Membrane</location>
    </subcellularLocation>
</comment>
<dbReference type="EnsemblMetazoa" id="SCAU012426-RA">
    <property type="protein sequence ID" value="SCAU012426-PA"/>
    <property type="gene ID" value="SCAU012426"/>
</dbReference>
<keyword evidence="2" id="KW-0812">Transmembrane</keyword>
<evidence type="ECO:0000313" key="7">
    <source>
        <dbReference type="Proteomes" id="UP000095300"/>
    </source>
</evidence>
<proteinExistence type="predicted"/>
<evidence type="ECO:0000259" key="5">
    <source>
        <dbReference type="Pfam" id="PF01094"/>
    </source>
</evidence>
<organism evidence="6 7">
    <name type="scientific">Stomoxys calcitrans</name>
    <name type="common">Stable fly</name>
    <name type="synonym">Conops calcitrans</name>
    <dbReference type="NCBI Taxonomy" id="35570"/>
    <lineage>
        <taxon>Eukaryota</taxon>
        <taxon>Metazoa</taxon>
        <taxon>Ecdysozoa</taxon>
        <taxon>Arthropoda</taxon>
        <taxon>Hexapoda</taxon>
        <taxon>Insecta</taxon>
        <taxon>Pterygota</taxon>
        <taxon>Neoptera</taxon>
        <taxon>Endopterygota</taxon>
        <taxon>Diptera</taxon>
        <taxon>Brachycera</taxon>
        <taxon>Muscomorpha</taxon>
        <taxon>Muscoidea</taxon>
        <taxon>Muscidae</taxon>
        <taxon>Stomoxys</taxon>
    </lineage>
</organism>
<dbReference type="VEuPathDB" id="VectorBase:SCAU012426"/>
<dbReference type="InterPro" id="IPR028082">
    <property type="entry name" value="Peripla_BP_I"/>
</dbReference>
<protein>
    <recommendedName>
        <fullName evidence="5">Receptor ligand binding region domain-containing protein</fullName>
    </recommendedName>
</protein>
<dbReference type="Pfam" id="PF01094">
    <property type="entry name" value="ANF_receptor"/>
    <property type="match status" value="1"/>
</dbReference>
<accession>A0A1I8PZ67</accession>
<keyword evidence="3" id="KW-1133">Transmembrane helix</keyword>
<evidence type="ECO:0000256" key="1">
    <source>
        <dbReference type="ARBA" id="ARBA00004370"/>
    </source>
</evidence>
<sequence length="133" mass="15609">MTGIPHLQFDWHGEETDAVLSKYLYTINVAPSVHVLSQALMDIVQNEPLNWKTFTIAYETSSDLSRMQHLLAWKQFHKTGIKLIPFHRDDDYRVLWKVIKNSRERNVLIDCPSDIIVELMRESINFNMTTSFN</sequence>
<dbReference type="AlphaFoldDB" id="A0A1I8PZ67"/>
<dbReference type="InterPro" id="IPR001828">
    <property type="entry name" value="ANF_lig-bd_rcpt"/>
</dbReference>
<dbReference type="Proteomes" id="UP000095300">
    <property type="component" value="Unassembled WGS sequence"/>
</dbReference>
<dbReference type="STRING" id="35570.A0A1I8PZ67"/>
<dbReference type="SUPFAM" id="SSF53822">
    <property type="entry name" value="Periplasmic binding protein-like I"/>
    <property type="match status" value="1"/>
</dbReference>
<reference evidence="6" key="1">
    <citation type="submission" date="2020-05" db="UniProtKB">
        <authorList>
            <consortium name="EnsemblMetazoa"/>
        </authorList>
    </citation>
    <scope>IDENTIFICATION</scope>
    <source>
        <strain evidence="6">USDA</strain>
    </source>
</reference>
<evidence type="ECO:0000256" key="2">
    <source>
        <dbReference type="ARBA" id="ARBA00022692"/>
    </source>
</evidence>
<evidence type="ECO:0000256" key="4">
    <source>
        <dbReference type="ARBA" id="ARBA00023136"/>
    </source>
</evidence>
<evidence type="ECO:0000313" key="6">
    <source>
        <dbReference type="EnsemblMetazoa" id="SCAU012426-PA"/>
    </source>
</evidence>
<keyword evidence="7" id="KW-1185">Reference proteome</keyword>
<gene>
    <name evidence="6" type="primary">106095405</name>
</gene>
<keyword evidence="4" id="KW-0472">Membrane</keyword>
<feature type="domain" description="Receptor ligand binding region" evidence="5">
    <location>
        <begin position="4"/>
        <end position="130"/>
    </location>
</feature>